<dbReference type="Gene3D" id="3.30.40.10">
    <property type="entry name" value="Zinc/RING finger domain, C3HC4 (zinc finger)"/>
    <property type="match status" value="1"/>
</dbReference>
<dbReference type="InterPro" id="IPR036925">
    <property type="entry name" value="TIF_IF2_dom3_sf"/>
</dbReference>
<dbReference type="SUPFAM" id="SSF50447">
    <property type="entry name" value="Translation proteins"/>
    <property type="match status" value="2"/>
</dbReference>
<comment type="caution">
    <text evidence="10">The sequence shown here is derived from an EMBL/GenBank/DDBJ whole genome shotgun (WGS) entry which is preliminary data.</text>
</comment>
<dbReference type="GO" id="GO:0005739">
    <property type="term" value="C:mitochondrion"/>
    <property type="evidence" value="ECO:0007669"/>
    <property type="project" value="TreeGrafter"/>
</dbReference>
<dbReference type="Gene3D" id="3.40.50.300">
    <property type="entry name" value="P-loop containing nucleotide triphosphate hydrolases"/>
    <property type="match status" value="1"/>
</dbReference>
<dbReference type="InterPro" id="IPR015760">
    <property type="entry name" value="TIF_IF2"/>
</dbReference>
<dbReference type="SMART" id="SM00184">
    <property type="entry name" value="RING"/>
    <property type="match status" value="1"/>
</dbReference>
<feature type="domain" description="RING-type" evidence="9">
    <location>
        <begin position="1287"/>
        <end position="1351"/>
    </location>
</feature>
<accession>A0A7J6QAW8</accession>
<keyword evidence="4" id="KW-0862">Zinc</keyword>
<evidence type="ECO:0000256" key="2">
    <source>
        <dbReference type="ARBA" id="ARBA00022741"/>
    </source>
</evidence>
<dbReference type="Gene3D" id="3.30.160.60">
    <property type="entry name" value="Classic Zinc Finger"/>
    <property type="match status" value="1"/>
</dbReference>
<dbReference type="GO" id="GO:0008270">
    <property type="term" value="F:zinc ion binding"/>
    <property type="evidence" value="ECO:0007669"/>
    <property type="project" value="UniProtKB-KW"/>
</dbReference>
<dbReference type="Pfam" id="PF14578">
    <property type="entry name" value="GTP_EFTU_D4"/>
    <property type="match status" value="1"/>
</dbReference>
<dbReference type="FunFam" id="2.40.30.10:FF:000026">
    <property type="entry name" value="Eukaryotic translation initiation factor 5B"/>
    <property type="match status" value="1"/>
</dbReference>
<keyword evidence="11" id="KW-1185">Reference proteome</keyword>
<feature type="region of interest" description="Disordered" evidence="7">
    <location>
        <begin position="587"/>
        <end position="643"/>
    </location>
</feature>
<dbReference type="FunFam" id="2.40.30.10:FF:000013">
    <property type="entry name" value="eukaryotic translation initiation factor 5B"/>
    <property type="match status" value="1"/>
</dbReference>
<dbReference type="CDD" id="cd16266">
    <property type="entry name" value="IF2_aeIF5B_IV"/>
    <property type="match status" value="1"/>
</dbReference>
<sequence length="1359" mass="150032">MSWSRVLEVTSSRCSADPVPGQGSPVAALSLNRMRLLYQWRSSANRPSRDSLKAQKDYVKHEFDDRLKRIQLQLAERGLNTAVYWENHDVRRDVSIVPTSAVTGEGVPDLLYLIVKLTQTLMAKKITKQPDLFQCTVLEVKNIEGLGTTIDVILVNGQIKDTDQICVCTLGGPVITTIRALLTPPPAKEIRVKSEYVHHKVINGSMGVKICAPGLEEAVAGTQLIVMRPGDDPEEVKRRAMADYKAVVNEFKRAPEGVYVKASTLGSLEALLDFLKTSDIPVNQVGIGEVHLMDVRKASIMLEKKKEFAVILAFDVKVSPEARDEAEKLGVKIMTAEIIYHLFDQFTAYMQQIKEEKRQQVQEDAVFPVVLNIIPQYVFNKKDPIVVGVDVSEGTLRLNTPLCVPDKEFLEIGRVASIEKDHRPVDKAIKGDSVAIKIQPASAQAHVTYGRHFDSANALMSRISRRTIDCLKENFREDMRKEDWQLIMRMKPIFGIHQWVGEMAIQKRRKKNANNTRGGIVKAKRHTRDIDQIHDDLKAPEKFSNMPVDEDLPGRGQHYCVSCAKYFITDIALVAHFKTAKHRRRLKQALDDPHTQESAEAADAGGWPSPTDIDKRSASLLKRRSPPRQTNATPNITYGGDDGCLREGRWMTGERVEARAVPLPPDEMVVAFTAPGGRERRSRSSRGSINPGPPGYSLVEELGRGGCATVYRGVCLASAESVALKRVDKAVAGLHLNPVSERQAAKVQADFGLAYREIAVLRALERGRGNGGPSRVCGLIEVLERKRAVWMVLELCPGVPIGRAFTTLQGEFVGGKRIYCVRPTPLFYRVIADRGDFGRVFVRDVVRQILEGLLELADCGYIHGDIKPDNVMLDAASSHPTVKLIDLGSAVRPGREEALLETAATLEYMPPEALNATKGASGDGWKVDTWALGAMILEWATMAPLWLSYPCRVYLEPSDGHRHRSSTRHREGLFVAYPHGGLFAVSGKNPCKIAQRQREVQVSDLPLLLDDTKRHGIPLGRWRHGLSFLASLLALDPDDRLSARAAAFVSLSCLALAGLAASGQYAFAAARPLNGRTYSSSPCPPCLLSAPSDLFEGSIGPHGQRPLPRRSQHQHNADDLGPLLTITGCSSKTLEGGNSRPYRSRTYNASKAPYDCRLSVENWSSTAGLRPTGLEGYGKEDDDILADDDEEWLDDDDDDDEEEEDMSASDGQGDRELECGLTARELLDLLSRDITPDDYDTLLKLDQRVPPKTAKPESISNLRVLTRAEVKALASPGDDAGGACEKCGVCLCSILEEDVQQQHQYGSSSSSSSFVEVEADIVQLPRCGHIFHGKCAREWLGKFGRTCPIDRVEVDEDTS</sequence>
<dbReference type="InterPro" id="IPR027417">
    <property type="entry name" value="P-loop_NTPase"/>
</dbReference>
<dbReference type="PROSITE" id="PS00108">
    <property type="entry name" value="PROTEIN_KINASE_ST"/>
    <property type="match status" value="1"/>
</dbReference>
<feature type="compositionally biased region" description="Acidic residues" evidence="7">
    <location>
        <begin position="1180"/>
        <end position="1207"/>
    </location>
</feature>
<dbReference type="EMBL" id="JABANO010034436">
    <property type="protein sequence ID" value="KAF4705161.1"/>
    <property type="molecule type" value="Genomic_DNA"/>
</dbReference>
<dbReference type="Gene3D" id="3.40.50.10050">
    <property type="entry name" value="Translation initiation factor IF- 2, domain 3"/>
    <property type="match status" value="1"/>
</dbReference>
<gene>
    <name evidence="10" type="ORF">FOZ63_032048</name>
</gene>
<feature type="domain" description="Protein kinase" evidence="8">
    <location>
        <begin position="696"/>
        <end position="1054"/>
    </location>
</feature>
<proteinExistence type="predicted"/>
<dbReference type="Pfam" id="PF11987">
    <property type="entry name" value="IF-2"/>
    <property type="match status" value="1"/>
</dbReference>
<evidence type="ECO:0000256" key="3">
    <source>
        <dbReference type="ARBA" id="ARBA00022771"/>
    </source>
</evidence>
<dbReference type="InterPro" id="IPR011009">
    <property type="entry name" value="Kinase-like_dom_sf"/>
</dbReference>
<dbReference type="InterPro" id="IPR003604">
    <property type="entry name" value="Matrin/U1-like-C_Znf_C2H2"/>
</dbReference>
<evidence type="ECO:0000256" key="4">
    <source>
        <dbReference type="ARBA" id="ARBA00022833"/>
    </source>
</evidence>
<dbReference type="SUPFAM" id="SSF57850">
    <property type="entry name" value="RING/U-box"/>
    <property type="match status" value="1"/>
</dbReference>
<dbReference type="PROSITE" id="PS50089">
    <property type="entry name" value="ZF_RING_2"/>
    <property type="match status" value="1"/>
</dbReference>
<dbReference type="FunFam" id="3.40.50.10050:FF:000002">
    <property type="entry name" value="Eukaryotic translation initiation factor 5B"/>
    <property type="match status" value="1"/>
</dbReference>
<dbReference type="GO" id="GO:0005525">
    <property type="term" value="F:GTP binding"/>
    <property type="evidence" value="ECO:0007669"/>
    <property type="project" value="UniProtKB-KW"/>
</dbReference>
<feature type="region of interest" description="Disordered" evidence="7">
    <location>
        <begin position="1167"/>
        <end position="1217"/>
    </location>
</feature>
<dbReference type="SMART" id="SM00451">
    <property type="entry name" value="ZnF_U1"/>
    <property type="match status" value="1"/>
</dbReference>
<dbReference type="SUPFAM" id="SSF57667">
    <property type="entry name" value="beta-beta-alpha zinc fingers"/>
    <property type="match status" value="1"/>
</dbReference>
<evidence type="ECO:0000256" key="7">
    <source>
        <dbReference type="SAM" id="MobiDB-lite"/>
    </source>
</evidence>
<dbReference type="InterPro" id="IPR022755">
    <property type="entry name" value="Znf_C2H2_jaz"/>
</dbReference>
<dbReference type="PANTHER" id="PTHR43381:SF4">
    <property type="entry name" value="EUKARYOTIC TRANSLATION INITIATION FACTOR 5B"/>
    <property type="match status" value="1"/>
</dbReference>
<evidence type="ECO:0000259" key="9">
    <source>
        <dbReference type="PROSITE" id="PS50089"/>
    </source>
</evidence>
<evidence type="ECO:0000256" key="1">
    <source>
        <dbReference type="ARBA" id="ARBA00022723"/>
    </source>
</evidence>
<keyword evidence="1" id="KW-0479">Metal-binding</keyword>
<dbReference type="CDD" id="cd03703">
    <property type="entry name" value="aeIF5B_II"/>
    <property type="match status" value="1"/>
</dbReference>
<feature type="region of interest" description="Disordered" evidence="7">
    <location>
        <begin position="1098"/>
        <end position="1121"/>
    </location>
</feature>
<dbReference type="Gene3D" id="1.10.510.10">
    <property type="entry name" value="Transferase(Phosphotransferase) domain 1"/>
    <property type="match status" value="1"/>
</dbReference>
<dbReference type="Proteomes" id="UP000553632">
    <property type="component" value="Unassembled WGS sequence"/>
</dbReference>
<dbReference type="InterPro" id="IPR009000">
    <property type="entry name" value="Transl_B-barrel_sf"/>
</dbReference>
<evidence type="ECO:0000313" key="11">
    <source>
        <dbReference type="Proteomes" id="UP000553632"/>
    </source>
</evidence>
<reference evidence="10 11" key="1">
    <citation type="submission" date="2020-04" db="EMBL/GenBank/DDBJ databases">
        <title>Perkinsus olseni comparative genomics.</title>
        <authorList>
            <person name="Bogema D.R."/>
        </authorList>
    </citation>
    <scope>NUCLEOTIDE SEQUENCE [LARGE SCALE GENOMIC DNA]</scope>
    <source>
        <strain evidence="10 11">ATCC PRA-207</strain>
    </source>
</reference>
<dbReference type="GO" id="GO:0004672">
    <property type="term" value="F:protein kinase activity"/>
    <property type="evidence" value="ECO:0007669"/>
    <property type="project" value="InterPro"/>
</dbReference>
<dbReference type="PANTHER" id="PTHR43381">
    <property type="entry name" value="TRANSLATION INITIATION FACTOR IF-2-RELATED"/>
    <property type="match status" value="1"/>
</dbReference>
<dbReference type="SUPFAM" id="SSF52540">
    <property type="entry name" value="P-loop containing nucleoside triphosphate hydrolases"/>
    <property type="match status" value="1"/>
</dbReference>
<evidence type="ECO:0000256" key="6">
    <source>
        <dbReference type="PROSITE-ProRule" id="PRU00175"/>
    </source>
</evidence>
<feature type="compositionally biased region" description="Polar residues" evidence="7">
    <location>
        <begin position="627"/>
        <end position="636"/>
    </location>
</feature>
<dbReference type="SMART" id="SM00220">
    <property type="entry name" value="S_TKc"/>
    <property type="match status" value="1"/>
</dbReference>
<name>A0A7J6QAW8_PEROL</name>
<dbReference type="InterPro" id="IPR036236">
    <property type="entry name" value="Znf_C2H2_sf"/>
</dbReference>
<dbReference type="InterPro" id="IPR013083">
    <property type="entry name" value="Znf_RING/FYVE/PHD"/>
</dbReference>
<dbReference type="Pfam" id="PF00069">
    <property type="entry name" value="Pkinase"/>
    <property type="match status" value="1"/>
</dbReference>
<dbReference type="SUPFAM" id="SSF52156">
    <property type="entry name" value="Initiation factor IF2/eIF5b, domain 3"/>
    <property type="match status" value="1"/>
</dbReference>
<dbReference type="InterPro" id="IPR000719">
    <property type="entry name" value="Prot_kinase_dom"/>
</dbReference>
<organism evidence="10 11">
    <name type="scientific">Perkinsus olseni</name>
    <name type="common">Perkinsus atlanticus</name>
    <dbReference type="NCBI Taxonomy" id="32597"/>
    <lineage>
        <taxon>Eukaryota</taxon>
        <taxon>Sar</taxon>
        <taxon>Alveolata</taxon>
        <taxon>Perkinsozoa</taxon>
        <taxon>Perkinsea</taxon>
        <taxon>Perkinsida</taxon>
        <taxon>Perkinsidae</taxon>
        <taxon>Perkinsus</taxon>
    </lineage>
</organism>
<keyword evidence="5" id="KW-0342">GTP-binding</keyword>
<dbReference type="GO" id="GO:0003676">
    <property type="term" value="F:nucleic acid binding"/>
    <property type="evidence" value="ECO:0007669"/>
    <property type="project" value="InterPro"/>
</dbReference>
<dbReference type="SUPFAM" id="SSF56112">
    <property type="entry name" value="Protein kinase-like (PK-like)"/>
    <property type="match status" value="1"/>
</dbReference>
<dbReference type="InterPro" id="IPR023115">
    <property type="entry name" value="TIF_IF2_dom3"/>
</dbReference>
<dbReference type="PROSITE" id="PS50011">
    <property type="entry name" value="PROTEIN_KINASE_DOM"/>
    <property type="match status" value="1"/>
</dbReference>
<dbReference type="InterPro" id="IPR001841">
    <property type="entry name" value="Znf_RING"/>
</dbReference>
<evidence type="ECO:0000313" key="10">
    <source>
        <dbReference type="EMBL" id="KAF4705161.1"/>
    </source>
</evidence>
<feature type="compositionally biased region" description="Basic and acidic residues" evidence="7">
    <location>
        <begin position="588"/>
        <end position="597"/>
    </location>
</feature>
<keyword evidence="2" id="KW-0547">Nucleotide-binding</keyword>
<dbReference type="Gene3D" id="2.40.30.10">
    <property type="entry name" value="Translation factors"/>
    <property type="match status" value="2"/>
</dbReference>
<dbReference type="PROSITE" id="PS00028">
    <property type="entry name" value="ZINC_FINGER_C2H2_1"/>
    <property type="match status" value="1"/>
</dbReference>
<dbReference type="InterPro" id="IPR029459">
    <property type="entry name" value="EFTU-type"/>
</dbReference>
<dbReference type="Pfam" id="PF12171">
    <property type="entry name" value="zf-C2H2_jaz"/>
    <property type="match status" value="1"/>
</dbReference>
<feature type="region of interest" description="Disordered" evidence="7">
    <location>
        <begin position="674"/>
        <end position="694"/>
    </location>
</feature>
<dbReference type="InterPro" id="IPR008271">
    <property type="entry name" value="Ser/Thr_kinase_AS"/>
</dbReference>
<dbReference type="InterPro" id="IPR013087">
    <property type="entry name" value="Znf_C2H2_type"/>
</dbReference>
<dbReference type="CDD" id="cd00180">
    <property type="entry name" value="PKc"/>
    <property type="match status" value="1"/>
</dbReference>
<keyword evidence="3 6" id="KW-0863">Zinc-finger</keyword>
<dbReference type="GO" id="GO:0003743">
    <property type="term" value="F:translation initiation factor activity"/>
    <property type="evidence" value="ECO:0007669"/>
    <property type="project" value="TreeGrafter"/>
</dbReference>
<evidence type="ECO:0000256" key="5">
    <source>
        <dbReference type="ARBA" id="ARBA00023134"/>
    </source>
</evidence>
<evidence type="ECO:0000259" key="8">
    <source>
        <dbReference type="PROSITE" id="PS50011"/>
    </source>
</evidence>
<dbReference type="Gene3D" id="3.30.200.20">
    <property type="entry name" value="Phosphorylase Kinase, domain 1"/>
    <property type="match status" value="1"/>
</dbReference>
<dbReference type="GO" id="GO:0005524">
    <property type="term" value="F:ATP binding"/>
    <property type="evidence" value="ECO:0007669"/>
    <property type="project" value="InterPro"/>
</dbReference>
<evidence type="ECO:0008006" key="12">
    <source>
        <dbReference type="Google" id="ProtNLM"/>
    </source>
</evidence>
<protein>
    <recommendedName>
        <fullName evidence="12">Eukaryotic translation initiation factor 5B</fullName>
    </recommendedName>
</protein>